<keyword evidence="2" id="KW-1185">Reference proteome</keyword>
<protein>
    <submittedName>
        <fullName evidence="1">Uncharacterized protein</fullName>
    </submittedName>
</protein>
<accession>A0ACB8Q5T1</accession>
<reference evidence="1" key="1">
    <citation type="submission" date="2021-02" db="EMBL/GenBank/DDBJ databases">
        <authorList>
            <consortium name="DOE Joint Genome Institute"/>
            <person name="Ahrendt S."/>
            <person name="Looney B.P."/>
            <person name="Miyauchi S."/>
            <person name="Morin E."/>
            <person name="Drula E."/>
            <person name="Courty P.E."/>
            <person name="Chicoki N."/>
            <person name="Fauchery L."/>
            <person name="Kohler A."/>
            <person name="Kuo A."/>
            <person name="Labutti K."/>
            <person name="Pangilinan J."/>
            <person name="Lipzen A."/>
            <person name="Riley R."/>
            <person name="Andreopoulos W."/>
            <person name="He G."/>
            <person name="Johnson J."/>
            <person name="Barry K.W."/>
            <person name="Grigoriev I.V."/>
            <person name="Nagy L."/>
            <person name="Hibbett D."/>
            <person name="Henrissat B."/>
            <person name="Matheny P.B."/>
            <person name="Labbe J."/>
            <person name="Martin F."/>
        </authorList>
    </citation>
    <scope>NUCLEOTIDE SEQUENCE</scope>
    <source>
        <strain evidence="1">EC-137</strain>
    </source>
</reference>
<organism evidence="1 2">
    <name type="scientific">Vararia minispora EC-137</name>
    <dbReference type="NCBI Taxonomy" id="1314806"/>
    <lineage>
        <taxon>Eukaryota</taxon>
        <taxon>Fungi</taxon>
        <taxon>Dikarya</taxon>
        <taxon>Basidiomycota</taxon>
        <taxon>Agaricomycotina</taxon>
        <taxon>Agaricomycetes</taxon>
        <taxon>Russulales</taxon>
        <taxon>Lachnocladiaceae</taxon>
        <taxon>Vararia</taxon>
    </lineage>
</organism>
<dbReference type="Proteomes" id="UP000814128">
    <property type="component" value="Unassembled WGS sequence"/>
</dbReference>
<evidence type="ECO:0000313" key="2">
    <source>
        <dbReference type="Proteomes" id="UP000814128"/>
    </source>
</evidence>
<gene>
    <name evidence="1" type="ORF">K488DRAFT_91250</name>
</gene>
<comment type="caution">
    <text evidence="1">The sequence shown here is derived from an EMBL/GenBank/DDBJ whole genome shotgun (WGS) entry which is preliminary data.</text>
</comment>
<name>A0ACB8Q5T1_9AGAM</name>
<proteinExistence type="predicted"/>
<dbReference type="EMBL" id="MU273987">
    <property type="protein sequence ID" value="KAI0027133.1"/>
    <property type="molecule type" value="Genomic_DNA"/>
</dbReference>
<evidence type="ECO:0000313" key="1">
    <source>
        <dbReference type="EMBL" id="KAI0027133.1"/>
    </source>
</evidence>
<sequence>MQPTRPHPLQGMQSFRSLPNAPGASASRSALFYTTPSSGPGPAPAPGPQGPPLLFSPAPYTPYHQPHWPPGPAAPATSAQVLYPPNAPFQFTENMVPSRPVTNSTVAARLLRAPRARMAELAPDQEQNDGTGNGNGSNNDGPERADSGASVPTPVSRRSGPAHRGRA</sequence>
<reference evidence="1" key="2">
    <citation type="journal article" date="2022" name="New Phytol.">
        <title>Evolutionary transition to the ectomycorrhizal habit in the genomes of a hyperdiverse lineage of mushroom-forming fungi.</title>
        <authorList>
            <person name="Looney B."/>
            <person name="Miyauchi S."/>
            <person name="Morin E."/>
            <person name="Drula E."/>
            <person name="Courty P.E."/>
            <person name="Kohler A."/>
            <person name="Kuo A."/>
            <person name="LaButti K."/>
            <person name="Pangilinan J."/>
            <person name="Lipzen A."/>
            <person name="Riley R."/>
            <person name="Andreopoulos W."/>
            <person name="He G."/>
            <person name="Johnson J."/>
            <person name="Nolan M."/>
            <person name="Tritt A."/>
            <person name="Barry K.W."/>
            <person name="Grigoriev I.V."/>
            <person name="Nagy L.G."/>
            <person name="Hibbett D."/>
            <person name="Henrissat B."/>
            <person name="Matheny P.B."/>
            <person name="Labbe J."/>
            <person name="Martin F.M."/>
        </authorList>
    </citation>
    <scope>NUCLEOTIDE SEQUENCE</scope>
    <source>
        <strain evidence="1">EC-137</strain>
    </source>
</reference>